<dbReference type="AlphaFoldDB" id="A0A0E9RC02"/>
<feature type="region of interest" description="Disordered" evidence="1">
    <location>
        <begin position="1"/>
        <end position="22"/>
    </location>
</feature>
<reference evidence="2" key="2">
    <citation type="journal article" date="2015" name="Fish Shellfish Immunol.">
        <title>Early steps in the European eel (Anguilla anguilla)-Vibrio vulnificus interaction in the gills: Role of the RtxA13 toxin.</title>
        <authorList>
            <person name="Callol A."/>
            <person name="Pajuelo D."/>
            <person name="Ebbesson L."/>
            <person name="Teles M."/>
            <person name="MacKenzie S."/>
            <person name="Amaro C."/>
        </authorList>
    </citation>
    <scope>NUCLEOTIDE SEQUENCE</scope>
</reference>
<accession>A0A0E9RC02</accession>
<proteinExistence type="predicted"/>
<protein>
    <submittedName>
        <fullName evidence="2">Uncharacterized protein</fullName>
    </submittedName>
</protein>
<organism evidence="2">
    <name type="scientific">Anguilla anguilla</name>
    <name type="common">European freshwater eel</name>
    <name type="synonym">Muraena anguilla</name>
    <dbReference type="NCBI Taxonomy" id="7936"/>
    <lineage>
        <taxon>Eukaryota</taxon>
        <taxon>Metazoa</taxon>
        <taxon>Chordata</taxon>
        <taxon>Craniata</taxon>
        <taxon>Vertebrata</taxon>
        <taxon>Euteleostomi</taxon>
        <taxon>Actinopterygii</taxon>
        <taxon>Neopterygii</taxon>
        <taxon>Teleostei</taxon>
        <taxon>Anguilliformes</taxon>
        <taxon>Anguillidae</taxon>
        <taxon>Anguilla</taxon>
    </lineage>
</organism>
<sequence>MLMMGEGWAESPLNPHRLAARL</sequence>
<evidence type="ECO:0000313" key="2">
    <source>
        <dbReference type="EMBL" id="JAH26015.1"/>
    </source>
</evidence>
<dbReference type="EMBL" id="GBXM01082562">
    <property type="protein sequence ID" value="JAH26015.1"/>
    <property type="molecule type" value="Transcribed_RNA"/>
</dbReference>
<evidence type="ECO:0000256" key="1">
    <source>
        <dbReference type="SAM" id="MobiDB-lite"/>
    </source>
</evidence>
<name>A0A0E9RC02_ANGAN</name>
<reference evidence="2" key="1">
    <citation type="submission" date="2014-11" db="EMBL/GenBank/DDBJ databases">
        <authorList>
            <person name="Amaro Gonzalez C."/>
        </authorList>
    </citation>
    <scope>NUCLEOTIDE SEQUENCE</scope>
</reference>